<gene>
    <name evidence="2" type="ORF">PAC_10223</name>
</gene>
<dbReference type="GO" id="GO:0004497">
    <property type="term" value="F:monooxygenase activity"/>
    <property type="evidence" value="ECO:0007669"/>
    <property type="project" value="InterPro"/>
</dbReference>
<dbReference type="InterPro" id="IPR001128">
    <property type="entry name" value="Cyt_P450"/>
</dbReference>
<keyword evidence="3" id="KW-1185">Reference proteome</keyword>
<dbReference type="PANTHER" id="PTHR24305">
    <property type="entry name" value="CYTOCHROME P450"/>
    <property type="match status" value="1"/>
</dbReference>
<feature type="transmembrane region" description="Helical" evidence="1">
    <location>
        <begin position="12"/>
        <end position="31"/>
    </location>
</feature>
<dbReference type="AlphaFoldDB" id="A0A1L7X5N1"/>
<dbReference type="GO" id="GO:0020037">
    <property type="term" value="F:heme binding"/>
    <property type="evidence" value="ECO:0007669"/>
    <property type="project" value="InterPro"/>
</dbReference>
<dbReference type="SUPFAM" id="SSF48264">
    <property type="entry name" value="Cytochrome P450"/>
    <property type="match status" value="1"/>
</dbReference>
<dbReference type="GO" id="GO:0005506">
    <property type="term" value="F:iron ion binding"/>
    <property type="evidence" value="ECO:0007669"/>
    <property type="project" value="InterPro"/>
</dbReference>
<evidence type="ECO:0000313" key="3">
    <source>
        <dbReference type="Proteomes" id="UP000184330"/>
    </source>
</evidence>
<evidence type="ECO:0000256" key="1">
    <source>
        <dbReference type="SAM" id="Phobius"/>
    </source>
</evidence>
<protein>
    <submittedName>
        <fullName evidence="2">Related to cytochrome P450 CYP2 subfamily</fullName>
    </submittedName>
</protein>
<organism evidence="2 3">
    <name type="scientific">Phialocephala subalpina</name>
    <dbReference type="NCBI Taxonomy" id="576137"/>
    <lineage>
        <taxon>Eukaryota</taxon>
        <taxon>Fungi</taxon>
        <taxon>Dikarya</taxon>
        <taxon>Ascomycota</taxon>
        <taxon>Pezizomycotina</taxon>
        <taxon>Leotiomycetes</taxon>
        <taxon>Helotiales</taxon>
        <taxon>Mollisiaceae</taxon>
        <taxon>Phialocephala</taxon>
        <taxon>Phialocephala fortinii species complex</taxon>
    </lineage>
</organism>
<keyword evidence="1" id="KW-0812">Transmembrane</keyword>
<evidence type="ECO:0000313" key="2">
    <source>
        <dbReference type="EMBL" id="CZR60327.1"/>
    </source>
</evidence>
<dbReference type="OrthoDB" id="3934656at2759"/>
<dbReference type="Gene3D" id="1.10.630.10">
    <property type="entry name" value="Cytochrome P450"/>
    <property type="match status" value="1"/>
</dbReference>
<dbReference type="STRING" id="576137.A0A1L7X5N1"/>
<dbReference type="EMBL" id="FJOG01000015">
    <property type="protein sequence ID" value="CZR60327.1"/>
    <property type="molecule type" value="Genomic_DNA"/>
</dbReference>
<keyword evidence="1" id="KW-0472">Membrane</keyword>
<dbReference type="Pfam" id="PF00067">
    <property type="entry name" value="p450"/>
    <property type="match status" value="1"/>
</dbReference>
<accession>A0A1L7X5N1</accession>
<sequence length="510" mass="58835">MAETFWNQATRLFTFPNLYALIIICAFLKFLRQVIHYRFVHPLKEFPGPLWWGVTRVPLAWSNFWGREIQRETELAREYEYLPTMLLVSSAKTLPLIYHRTAKKTPHYTLFSFGPEKTVFHMWEHSEYAERAKIVAGIYSSKAHMPSTEETMDQHLMEWIEKLKTSYANPGKMFDVGEWVQYYTVDTTLELAFGDQFQLGYVKNGKDVLGISHGFKSALPLYGIVCRLHPFFTWLNTTVVGTFFEWYILHGDFQIGNMTRYVDKCLKARLAEMKEGNTEKRNDMLQSFIDARTPQGTPLSFETLRGEVQIVVMAGADNTTAAICTTLYHILQSPIAHSKVMEELIAAEQAGIFGKRPRYADILRYCRFYVACVRESLRLNLSLPSIIPRYSTSDVDHPLVIDGRTIPPNTEVASNPWITQRDPELYGEDAEEWKPERWLNAENAALFEKHNFTFGYGSRLCLRRQLGIMSVMKTPLMASIYRTVDITFADINSSCKTFTQVWTSKEGNQG</sequence>
<dbReference type="Proteomes" id="UP000184330">
    <property type="component" value="Unassembled WGS sequence"/>
</dbReference>
<dbReference type="PANTHER" id="PTHR24305:SF85">
    <property type="entry name" value="P450, PUTATIVE (EUROFUNG)-RELATED"/>
    <property type="match status" value="1"/>
</dbReference>
<dbReference type="InterPro" id="IPR036396">
    <property type="entry name" value="Cyt_P450_sf"/>
</dbReference>
<proteinExistence type="predicted"/>
<reference evidence="2 3" key="1">
    <citation type="submission" date="2016-03" db="EMBL/GenBank/DDBJ databases">
        <authorList>
            <person name="Ploux O."/>
        </authorList>
    </citation>
    <scope>NUCLEOTIDE SEQUENCE [LARGE SCALE GENOMIC DNA]</scope>
    <source>
        <strain evidence="2 3">UAMH 11012</strain>
    </source>
</reference>
<name>A0A1L7X5N1_9HELO</name>
<dbReference type="GO" id="GO:0016705">
    <property type="term" value="F:oxidoreductase activity, acting on paired donors, with incorporation or reduction of molecular oxygen"/>
    <property type="evidence" value="ECO:0007669"/>
    <property type="project" value="InterPro"/>
</dbReference>
<dbReference type="InterPro" id="IPR050121">
    <property type="entry name" value="Cytochrome_P450_monoxygenase"/>
</dbReference>
<keyword evidence="1" id="KW-1133">Transmembrane helix</keyword>